<protein>
    <recommendedName>
        <fullName evidence="3">Cell division protein</fullName>
    </recommendedName>
</protein>
<dbReference type="Proteomes" id="UP000199242">
    <property type="component" value="Unassembled WGS sequence"/>
</dbReference>
<dbReference type="Gene3D" id="3.30.530.20">
    <property type="match status" value="1"/>
</dbReference>
<reference evidence="1 2" key="1">
    <citation type="submission" date="2016-10" db="EMBL/GenBank/DDBJ databases">
        <authorList>
            <person name="Varghese N."/>
            <person name="Submissions S."/>
        </authorList>
    </citation>
    <scope>NUCLEOTIDE SEQUENCE [LARGE SCALE GENOMIC DNA]</scope>
    <source>
        <strain evidence="1 2">CGMCC 1.10941</strain>
    </source>
</reference>
<proteinExistence type="predicted"/>
<sequence length="160" mass="18422">MPKIQLKTIIKADIETVFDLARDIDLHQKSASQTNETAVAGKTSGLIEEGESMTWRAKHLGFYQTHTSKIIEMKKPQKFTDVMLQGSFRSFRHQHIFKIEGENTIMIDVLEFESPFGIIGKIFNFIFLKNYLKIFLSERNQLIKSISEMNSKSNSGNINY</sequence>
<dbReference type="EMBL" id="FNHD01000001">
    <property type="protein sequence ID" value="SDL41788.1"/>
    <property type="molecule type" value="Genomic_DNA"/>
</dbReference>
<dbReference type="RefSeq" id="WP_089740964.1">
    <property type="nucleotide sequence ID" value="NZ_FNHD01000001.1"/>
</dbReference>
<accession>A0ABY0QP19</accession>
<name>A0ABY0QP19_9FLAO</name>
<dbReference type="InterPro" id="IPR023393">
    <property type="entry name" value="START-like_dom_sf"/>
</dbReference>
<gene>
    <name evidence="1" type="ORF">SAMN05216273_10175</name>
</gene>
<evidence type="ECO:0000313" key="2">
    <source>
        <dbReference type="Proteomes" id="UP000199242"/>
    </source>
</evidence>
<evidence type="ECO:0000313" key="1">
    <source>
        <dbReference type="EMBL" id="SDL41788.1"/>
    </source>
</evidence>
<comment type="caution">
    <text evidence="1">The sequence shown here is derived from an EMBL/GenBank/DDBJ whole genome shotgun (WGS) entry which is preliminary data.</text>
</comment>
<evidence type="ECO:0008006" key="3">
    <source>
        <dbReference type="Google" id="ProtNLM"/>
    </source>
</evidence>
<keyword evidence="2" id="KW-1185">Reference proteome</keyword>
<dbReference type="CDD" id="cd07820">
    <property type="entry name" value="SRPBCC_3"/>
    <property type="match status" value="1"/>
</dbReference>
<organism evidence="1 2">
    <name type="scientific">Chryseobacterium taihuense</name>
    <dbReference type="NCBI Taxonomy" id="1141221"/>
    <lineage>
        <taxon>Bacteria</taxon>
        <taxon>Pseudomonadati</taxon>
        <taxon>Bacteroidota</taxon>
        <taxon>Flavobacteriia</taxon>
        <taxon>Flavobacteriales</taxon>
        <taxon>Weeksellaceae</taxon>
        <taxon>Chryseobacterium group</taxon>
        <taxon>Chryseobacterium</taxon>
    </lineage>
</organism>
<dbReference type="SUPFAM" id="SSF55961">
    <property type="entry name" value="Bet v1-like"/>
    <property type="match status" value="1"/>
</dbReference>